<feature type="compositionally biased region" description="Polar residues" evidence="1">
    <location>
        <begin position="71"/>
        <end position="85"/>
    </location>
</feature>
<name>A0ABQ9GT61_9NEOP</name>
<proteinExistence type="predicted"/>
<feature type="region of interest" description="Disordered" evidence="1">
    <location>
        <begin position="29"/>
        <end position="48"/>
    </location>
</feature>
<feature type="region of interest" description="Disordered" evidence="1">
    <location>
        <begin position="63"/>
        <end position="85"/>
    </location>
</feature>
<evidence type="ECO:0000313" key="2">
    <source>
        <dbReference type="EMBL" id="KAJ8875184.1"/>
    </source>
</evidence>
<keyword evidence="3" id="KW-1185">Reference proteome</keyword>
<sequence length="99" mass="11048">MRCEYWGCFCSLWQEELLGIALQASRKEEGQNVREACPSDDGTGSEVLQVKKERDSLVVLEGNGWDMSDAGNKQQQPQPQGTVVEQGVQQIQVRAHLSK</sequence>
<gene>
    <name evidence="2" type="ORF">PR048_023079</name>
</gene>
<protein>
    <submittedName>
        <fullName evidence="2">Uncharacterized protein</fullName>
    </submittedName>
</protein>
<evidence type="ECO:0000313" key="3">
    <source>
        <dbReference type="Proteomes" id="UP001159363"/>
    </source>
</evidence>
<reference evidence="2 3" key="1">
    <citation type="submission" date="2023-02" db="EMBL/GenBank/DDBJ databases">
        <title>LHISI_Scaffold_Assembly.</title>
        <authorList>
            <person name="Stuart O.P."/>
            <person name="Cleave R."/>
            <person name="Magrath M.J.L."/>
            <person name="Mikheyev A.S."/>
        </authorList>
    </citation>
    <scope>NUCLEOTIDE SEQUENCE [LARGE SCALE GENOMIC DNA]</scope>
    <source>
        <strain evidence="2">Daus_M_001</strain>
        <tissue evidence="2">Leg muscle</tissue>
    </source>
</reference>
<dbReference type="Proteomes" id="UP001159363">
    <property type="component" value="Chromosome 8"/>
</dbReference>
<dbReference type="EMBL" id="JARBHB010000009">
    <property type="protein sequence ID" value="KAJ8875184.1"/>
    <property type="molecule type" value="Genomic_DNA"/>
</dbReference>
<comment type="caution">
    <text evidence="2">The sequence shown here is derived from an EMBL/GenBank/DDBJ whole genome shotgun (WGS) entry which is preliminary data.</text>
</comment>
<evidence type="ECO:0000256" key="1">
    <source>
        <dbReference type="SAM" id="MobiDB-lite"/>
    </source>
</evidence>
<organism evidence="2 3">
    <name type="scientific">Dryococelus australis</name>
    <dbReference type="NCBI Taxonomy" id="614101"/>
    <lineage>
        <taxon>Eukaryota</taxon>
        <taxon>Metazoa</taxon>
        <taxon>Ecdysozoa</taxon>
        <taxon>Arthropoda</taxon>
        <taxon>Hexapoda</taxon>
        <taxon>Insecta</taxon>
        <taxon>Pterygota</taxon>
        <taxon>Neoptera</taxon>
        <taxon>Polyneoptera</taxon>
        <taxon>Phasmatodea</taxon>
        <taxon>Verophasmatodea</taxon>
        <taxon>Anareolatae</taxon>
        <taxon>Phasmatidae</taxon>
        <taxon>Eurycanthinae</taxon>
        <taxon>Dryococelus</taxon>
    </lineage>
</organism>
<accession>A0ABQ9GT61</accession>